<dbReference type="PROSITE" id="PS01071">
    <property type="entry name" value="GRPE"/>
    <property type="match status" value="1"/>
</dbReference>
<evidence type="ECO:0000256" key="9">
    <source>
        <dbReference type="RuleBase" id="RU000640"/>
    </source>
</evidence>
<feature type="compositionally biased region" description="Low complexity" evidence="12">
    <location>
        <begin position="429"/>
        <end position="440"/>
    </location>
</feature>
<dbReference type="GO" id="GO:0030150">
    <property type="term" value="P:protein import into mitochondrial matrix"/>
    <property type="evidence" value="ECO:0007669"/>
    <property type="project" value="TreeGrafter"/>
</dbReference>
<dbReference type="PANTHER" id="PTHR21237">
    <property type="entry name" value="GRPE PROTEIN"/>
    <property type="match status" value="1"/>
</dbReference>
<feature type="compositionally biased region" description="Basic and acidic residues" evidence="12">
    <location>
        <begin position="11"/>
        <end position="21"/>
    </location>
</feature>
<comment type="caution">
    <text evidence="14">The sequence shown here is derived from an EMBL/GenBank/DDBJ whole genome shotgun (WGS) entry which is preliminary data.</text>
</comment>
<dbReference type="GO" id="GO:0051087">
    <property type="term" value="F:protein-folding chaperone binding"/>
    <property type="evidence" value="ECO:0007669"/>
    <property type="project" value="InterPro"/>
</dbReference>
<evidence type="ECO:0000256" key="3">
    <source>
        <dbReference type="ARBA" id="ARBA00022884"/>
    </source>
</evidence>
<evidence type="ECO:0000256" key="8">
    <source>
        <dbReference type="PROSITE-ProRule" id="PRU00176"/>
    </source>
</evidence>
<comment type="function">
    <text evidence="7">Essential component of the PAM complex, a complex required for the translocation of transit peptide-containing proteins from the inner membrane into the mitochondrial matrix in an ATP-dependent manner. Seems to control the nucleotide-dependent binding of mitochondrial HSP70 to substrate proteins.</text>
</comment>
<comment type="similarity">
    <text evidence="2 10">Belongs to the GrpE family.</text>
</comment>
<keyword evidence="4" id="KW-0809">Transit peptide</keyword>
<gene>
    <name evidence="14" type="ORF">HNY73_020373</name>
</gene>
<dbReference type="InterPro" id="IPR013805">
    <property type="entry name" value="GrpE_CC"/>
</dbReference>
<evidence type="ECO:0000256" key="7">
    <source>
        <dbReference type="ARBA" id="ARBA00045572"/>
    </source>
</evidence>
<sequence>MVNTAGGNVEQKGRQKNENKAQKRVPKLIISLKEKIPVIINSPELSVDESFSETIADKVKLRKRGRDSSSVEVFKSISKSILPRKKRRTSCGSSSSPSSSPHNVETFKIASKANSNKGLPICDAIKSIIELPREKVKKSVLEMDNVSSELPYKRAKHCSFNNEINQLAESSSAANVINIHELEVASYEEVSSTEPFNFSLSSPLQKYDDMENIVTLAPSINRVQTVNSFKFPNKNVKDQVPAIPSVNAPQEVHYFYLPKKEEECALNKKTTSKVCCNTEKMVNVSHNDHAYPITLNESLLKDVNVDLLIFADKKDELQNLNSSTVENELKNLDSSTVEEFFSHSKELSLANQRANRYIDALTDLVIQISKQHDSQISNKLNGLVNQNSSPVRLSPVNHSSQARTNQNISNIKNGICALDSTKTSVKQFSRSPSSHSPGSKSHARGYRNTHNYNDGFRQENHVAKEKEKRKAMDERCIVYVGNIPHGYSEAQLRKRFQKFGTIKDIQIKSKVRCDFNNSDGHSVGSQEMKNYGFITFSSNQEAANAIEKGNKEHELKFQLSFGARRQFVGEEYKDLDGIVAKNENSMYKYNSRSSFRPKNKDDDDFDFRKLLLTEMKARGVNTELFSFGHNLLFIDPSVYTYMILAYLKEMMEGPNSRKQCSNRFSSTSAAASDQSAEKAANSEGEQSNQNMKDEISPKEKELLQEKEKMAEDIKVLNDKYMRALADNENIRNRMRREINDAKQYGIQGFVKDLVEVADVLGKATESIPKEALESDNPHLKGLFQGLQMTEAQLLSVFKRHGVTKINPIGEKFNPNLHEALFEQVDASKEPGTVGTVTKVGYRLHDRVVRPAMVGVVKAAS</sequence>
<dbReference type="EMBL" id="JABXBU010002230">
    <property type="protein sequence ID" value="KAF8767407.1"/>
    <property type="molecule type" value="Genomic_DNA"/>
</dbReference>
<dbReference type="GO" id="GO:0051082">
    <property type="term" value="F:unfolded protein binding"/>
    <property type="evidence" value="ECO:0007669"/>
    <property type="project" value="TreeGrafter"/>
</dbReference>
<keyword evidence="11" id="KW-0175">Coiled coil</keyword>
<feature type="region of interest" description="Disordered" evidence="12">
    <location>
        <begin position="83"/>
        <end position="104"/>
    </location>
</feature>
<evidence type="ECO:0000256" key="5">
    <source>
        <dbReference type="ARBA" id="ARBA00023128"/>
    </source>
</evidence>
<dbReference type="InterPro" id="IPR012677">
    <property type="entry name" value="Nucleotide-bd_a/b_plait_sf"/>
</dbReference>
<dbReference type="Pfam" id="PF01025">
    <property type="entry name" value="GrpE"/>
    <property type="match status" value="1"/>
</dbReference>
<feature type="coiled-coil region" evidence="11">
    <location>
        <begin position="699"/>
        <end position="733"/>
    </location>
</feature>
<dbReference type="InterPro" id="IPR035979">
    <property type="entry name" value="RBD_domain_sf"/>
</dbReference>
<keyword evidence="6 9" id="KW-0143">Chaperone</keyword>
<evidence type="ECO:0000256" key="1">
    <source>
        <dbReference type="ARBA" id="ARBA00004305"/>
    </source>
</evidence>
<dbReference type="GO" id="GO:0042803">
    <property type="term" value="F:protein homodimerization activity"/>
    <property type="evidence" value="ECO:0007669"/>
    <property type="project" value="InterPro"/>
</dbReference>
<feature type="region of interest" description="Disordered" evidence="12">
    <location>
        <begin position="1"/>
        <end position="22"/>
    </location>
</feature>
<evidence type="ECO:0000256" key="4">
    <source>
        <dbReference type="ARBA" id="ARBA00022946"/>
    </source>
</evidence>
<evidence type="ECO:0000256" key="11">
    <source>
        <dbReference type="SAM" id="Coils"/>
    </source>
</evidence>
<keyword evidence="15" id="KW-1185">Reference proteome</keyword>
<dbReference type="Proteomes" id="UP000807504">
    <property type="component" value="Unassembled WGS sequence"/>
</dbReference>
<dbReference type="GO" id="GO:0006457">
    <property type="term" value="P:protein folding"/>
    <property type="evidence" value="ECO:0007669"/>
    <property type="project" value="InterPro"/>
</dbReference>
<protein>
    <recommendedName>
        <fullName evidence="9">GrpE protein homolog</fullName>
    </recommendedName>
</protein>
<dbReference type="FunFam" id="2.30.22.10:FF:000002">
    <property type="entry name" value="GrpE protein homolog"/>
    <property type="match status" value="1"/>
</dbReference>
<organism evidence="14 15">
    <name type="scientific">Argiope bruennichi</name>
    <name type="common">Wasp spider</name>
    <name type="synonym">Aranea bruennichi</name>
    <dbReference type="NCBI Taxonomy" id="94029"/>
    <lineage>
        <taxon>Eukaryota</taxon>
        <taxon>Metazoa</taxon>
        <taxon>Ecdysozoa</taxon>
        <taxon>Arthropoda</taxon>
        <taxon>Chelicerata</taxon>
        <taxon>Arachnida</taxon>
        <taxon>Araneae</taxon>
        <taxon>Araneomorphae</taxon>
        <taxon>Entelegynae</taxon>
        <taxon>Araneoidea</taxon>
        <taxon>Araneidae</taxon>
        <taxon>Argiope</taxon>
    </lineage>
</organism>
<keyword evidence="5 9" id="KW-0496">Mitochondrion</keyword>
<name>A0A8T0E7N5_ARGBR</name>
<feature type="region of interest" description="Disordered" evidence="12">
    <location>
        <begin position="387"/>
        <end position="406"/>
    </location>
</feature>
<dbReference type="Pfam" id="PF00076">
    <property type="entry name" value="RRM_1"/>
    <property type="match status" value="1"/>
</dbReference>
<feature type="domain" description="RRM" evidence="13">
    <location>
        <begin position="476"/>
        <end position="562"/>
    </location>
</feature>
<dbReference type="Gene3D" id="3.30.70.330">
    <property type="match status" value="1"/>
</dbReference>
<dbReference type="PANTHER" id="PTHR21237:SF23">
    <property type="entry name" value="GRPE PROTEIN HOMOLOG, MITOCHONDRIAL"/>
    <property type="match status" value="1"/>
</dbReference>
<reference evidence="14" key="2">
    <citation type="submission" date="2020-06" db="EMBL/GenBank/DDBJ databases">
        <authorList>
            <person name="Sheffer M."/>
        </authorList>
    </citation>
    <scope>NUCLEOTIDE SEQUENCE</scope>
</reference>
<dbReference type="GO" id="GO:0001405">
    <property type="term" value="C:PAM complex, Tim23 associated import motor"/>
    <property type="evidence" value="ECO:0007669"/>
    <property type="project" value="TreeGrafter"/>
</dbReference>
<dbReference type="SUPFAM" id="SSF51064">
    <property type="entry name" value="Head domain of nucleotide exchange factor GrpE"/>
    <property type="match status" value="1"/>
</dbReference>
<dbReference type="FunFam" id="3.90.20.20:FF:000003">
    <property type="entry name" value="GrpE protein homolog"/>
    <property type="match status" value="1"/>
</dbReference>
<dbReference type="InterPro" id="IPR009012">
    <property type="entry name" value="GrpE_head"/>
</dbReference>
<accession>A0A8T0E7N5</accession>
<dbReference type="Gene3D" id="2.30.22.10">
    <property type="entry name" value="Head domain of nucleotide exchange factor GrpE"/>
    <property type="match status" value="1"/>
</dbReference>
<evidence type="ECO:0000259" key="13">
    <source>
        <dbReference type="PROSITE" id="PS50102"/>
    </source>
</evidence>
<feature type="region of interest" description="Disordered" evidence="12">
    <location>
        <begin position="426"/>
        <end position="454"/>
    </location>
</feature>
<evidence type="ECO:0000256" key="12">
    <source>
        <dbReference type="SAM" id="MobiDB-lite"/>
    </source>
</evidence>
<dbReference type="HAMAP" id="MF_01151">
    <property type="entry name" value="GrpE"/>
    <property type="match status" value="1"/>
</dbReference>
<dbReference type="GO" id="GO:0003723">
    <property type="term" value="F:RNA binding"/>
    <property type="evidence" value="ECO:0007669"/>
    <property type="project" value="UniProtKB-UniRule"/>
</dbReference>
<evidence type="ECO:0000313" key="14">
    <source>
        <dbReference type="EMBL" id="KAF8767407.1"/>
    </source>
</evidence>
<dbReference type="SMART" id="SM00360">
    <property type="entry name" value="RRM"/>
    <property type="match status" value="1"/>
</dbReference>
<evidence type="ECO:0000313" key="15">
    <source>
        <dbReference type="Proteomes" id="UP000807504"/>
    </source>
</evidence>
<proteinExistence type="inferred from homology"/>
<evidence type="ECO:0000256" key="10">
    <source>
        <dbReference type="RuleBase" id="RU004478"/>
    </source>
</evidence>
<evidence type="ECO:0000256" key="6">
    <source>
        <dbReference type="ARBA" id="ARBA00023186"/>
    </source>
</evidence>
<dbReference type="AlphaFoldDB" id="A0A8T0E7N5"/>
<dbReference type="PRINTS" id="PR00773">
    <property type="entry name" value="GRPEPROTEIN"/>
</dbReference>
<dbReference type="CDD" id="cd00446">
    <property type="entry name" value="GrpE"/>
    <property type="match status" value="1"/>
</dbReference>
<feature type="region of interest" description="Disordered" evidence="12">
    <location>
        <begin position="656"/>
        <end position="695"/>
    </location>
</feature>
<comment type="subcellular location">
    <subcellularLocation>
        <location evidence="1 9">Mitochondrion matrix</location>
    </subcellularLocation>
</comment>
<keyword evidence="3 8" id="KW-0694">RNA-binding</keyword>
<dbReference type="SUPFAM" id="SSF54928">
    <property type="entry name" value="RNA-binding domain, RBD"/>
    <property type="match status" value="1"/>
</dbReference>
<dbReference type="SUPFAM" id="SSF58014">
    <property type="entry name" value="Coiled-coil domain of nucleotide exchange factor GrpE"/>
    <property type="match status" value="1"/>
</dbReference>
<dbReference type="InterPro" id="IPR000504">
    <property type="entry name" value="RRM_dom"/>
</dbReference>
<evidence type="ECO:0000256" key="2">
    <source>
        <dbReference type="ARBA" id="ARBA00009054"/>
    </source>
</evidence>
<dbReference type="Gene3D" id="3.90.20.20">
    <property type="match status" value="1"/>
</dbReference>
<dbReference type="PROSITE" id="PS50102">
    <property type="entry name" value="RRM"/>
    <property type="match status" value="1"/>
</dbReference>
<reference evidence="14" key="1">
    <citation type="journal article" date="2020" name="bioRxiv">
        <title>Chromosome-level reference genome of the European wasp spider Argiope bruennichi: a resource for studies on range expansion and evolutionary adaptation.</title>
        <authorList>
            <person name="Sheffer M.M."/>
            <person name="Hoppe A."/>
            <person name="Krehenwinkel H."/>
            <person name="Uhl G."/>
            <person name="Kuss A.W."/>
            <person name="Jensen L."/>
            <person name="Jensen C."/>
            <person name="Gillespie R.G."/>
            <person name="Hoff K.J."/>
            <person name="Prost S."/>
        </authorList>
    </citation>
    <scope>NUCLEOTIDE SEQUENCE</scope>
</reference>
<dbReference type="InterPro" id="IPR000740">
    <property type="entry name" value="GrpE"/>
</dbReference>
<dbReference type="GO" id="GO:0000774">
    <property type="term" value="F:adenyl-nucleotide exchange factor activity"/>
    <property type="evidence" value="ECO:0007669"/>
    <property type="project" value="InterPro"/>
</dbReference>
<feature type="compositionally biased region" description="Low complexity" evidence="12">
    <location>
        <begin position="665"/>
        <end position="679"/>
    </location>
</feature>